<dbReference type="InterPro" id="IPR025857">
    <property type="entry name" value="MacB_PCD"/>
</dbReference>
<keyword evidence="3" id="KW-1003">Cell membrane</keyword>
<feature type="transmembrane region" description="Helical" evidence="7">
    <location>
        <begin position="21"/>
        <end position="42"/>
    </location>
</feature>
<evidence type="ECO:0000256" key="3">
    <source>
        <dbReference type="ARBA" id="ARBA00022475"/>
    </source>
</evidence>
<proteinExistence type="inferred from homology"/>
<evidence type="ECO:0000256" key="2">
    <source>
        <dbReference type="ARBA" id="ARBA00005236"/>
    </source>
</evidence>
<sequence>MFWRVALSIAIAQLANRQRQTLVSVLGVALGVGFFIATSSIMSGSEKDFTQRLVNNAPHITIKDEFRNPTTQPVFLAYPKGAISLVRTKPREYLRGIKNYGAKVEELSQRSGVIAEAALTGQIIVRYANKDVSASVAGIDPAKEKFLTQVESDMREGSLDRLKTTADGIVIGSGMSQKLGLRMDDLATVIAPSGLVKRMKVVGIFHVGNLLLDEGQVYVLLKNAQVLLDKAFIANQIRIKIPNPDDAETFAAGLEARWGYRAESWQEVNRDILGLFVIRNAITYSIVSAIMVVAAFGIFNIISTVVMEKRRDIAIMMSMGFHAFDIQLIFLIQGVLVGILGMLLGWGIGRGLLEAVSTLKFTVPGMSERQGFVLDWSFRPYAIGGLFALAAAVVAAWYPAHKASEVRPVDIIRGAA</sequence>
<dbReference type="GO" id="GO:0098797">
    <property type="term" value="C:plasma membrane protein complex"/>
    <property type="evidence" value="ECO:0007669"/>
    <property type="project" value="TreeGrafter"/>
</dbReference>
<dbReference type="PANTHER" id="PTHR30489">
    <property type="entry name" value="LIPOPROTEIN-RELEASING SYSTEM TRANSMEMBRANE PROTEIN LOLE"/>
    <property type="match status" value="1"/>
</dbReference>
<evidence type="ECO:0000313" key="10">
    <source>
        <dbReference type="EMBL" id="KAB7739117.1"/>
    </source>
</evidence>
<evidence type="ECO:0000313" key="11">
    <source>
        <dbReference type="Proteomes" id="UP000468901"/>
    </source>
</evidence>
<dbReference type="InterPro" id="IPR003838">
    <property type="entry name" value="ABC3_permease_C"/>
</dbReference>
<dbReference type="RefSeq" id="WP_152217000.1">
    <property type="nucleotide sequence ID" value="NZ_JBAQYD010000178.1"/>
</dbReference>
<reference evidence="10 11" key="1">
    <citation type="submission" date="2019-09" db="EMBL/GenBank/DDBJ databases">
        <title>Parvibaculum sedimenti sp. nov., isolated from sediment.</title>
        <authorList>
            <person name="Wang Y."/>
        </authorList>
    </citation>
    <scope>NUCLEOTIDE SEQUENCE [LARGE SCALE GENOMIC DNA]</scope>
    <source>
        <strain evidence="10 11">HXT-9</strain>
    </source>
</reference>
<keyword evidence="5 7" id="KW-1133">Transmembrane helix</keyword>
<keyword evidence="4 7" id="KW-0812">Transmembrane</keyword>
<keyword evidence="11" id="KW-1185">Reference proteome</keyword>
<organism evidence="10 11">
    <name type="scientific">Parvibaculum sedimenti</name>
    <dbReference type="NCBI Taxonomy" id="2608632"/>
    <lineage>
        <taxon>Bacteria</taxon>
        <taxon>Pseudomonadati</taxon>
        <taxon>Pseudomonadota</taxon>
        <taxon>Alphaproteobacteria</taxon>
        <taxon>Hyphomicrobiales</taxon>
        <taxon>Parvibaculaceae</taxon>
        <taxon>Parvibaculum</taxon>
    </lineage>
</organism>
<dbReference type="Pfam" id="PF02687">
    <property type="entry name" value="FtsX"/>
    <property type="match status" value="1"/>
</dbReference>
<feature type="domain" description="MacB-like periplasmic core" evidence="9">
    <location>
        <begin position="21"/>
        <end position="256"/>
    </location>
</feature>
<dbReference type="Pfam" id="PF12704">
    <property type="entry name" value="MacB_PCD"/>
    <property type="match status" value="1"/>
</dbReference>
<feature type="transmembrane region" description="Helical" evidence="7">
    <location>
        <begin position="378"/>
        <end position="398"/>
    </location>
</feature>
<keyword evidence="6 7" id="KW-0472">Membrane</keyword>
<evidence type="ECO:0000256" key="1">
    <source>
        <dbReference type="ARBA" id="ARBA00004651"/>
    </source>
</evidence>
<feature type="domain" description="ABC3 transporter permease C-terminal" evidence="8">
    <location>
        <begin position="286"/>
        <end position="404"/>
    </location>
</feature>
<feature type="transmembrane region" description="Helical" evidence="7">
    <location>
        <begin position="282"/>
        <end position="307"/>
    </location>
</feature>
<dbReference type="InterPro" id="IPR051447">
    <property type="entry name" value="Lipoprotein-release_system"/>
</dbReference>
<dbReference type="PANTHER" id="PTHR30489:SF0">
    <property type="entry name" value="LIPOPROTEIN-RELEASING SYSTEM TRANSMEMBRANE PROTEIN LOLE"/>
    <property type="match status" value="1"/>
</dbReference>
<comment type="caution">
    <text evidence="10">The sequence shown here is derived from an EMBL/GenBank/DDBJ whole genome shotgun (WGS) entry which is preliminary data.</text>
</comment>
<evidence type="ECO:0000256" key="4">
    <source>
        <dbReference type="ARBA" id="ARBA00022692"/>
    </source>
</evidence>
<dbReference type="Proteomes" id="UP000468901">
    <property type="component" value="Unassembled WGS sequence"/>
</dbReference>
<dbReference type="EMBL" id="WESC01000013">
    <property type="protein sequence ID" value="KAB7739117.1"/>
    <property type="molecule type" value="Genomic_DNA"/>
</dbReference>
<dbReference type="GO" id="GO:0044874">
    <property type="term" value="P:lipoprotein localization to outer membrane"/>
    <property type="evidence" value="ECO:0007669"/>
    <property type="project" value="TreeGrafter"/>
</dbReference>
<comment type="subcellular location">
    <subcellularLocation>
        <location evidence="1">Cell membrane</location>
        <topology evidence="1">Multi-pass membrane protein</topology>
    </subcellularLocation>
</comment>
<evidence type="ECO:0000259" key="9">
    <source>
        <dbReference type="Pfam" id="PF12704"/>
    </source>
</evidence>
<evidence type="ECO:0000259" key="8">
    <source>
        <dbReference type="Pfam" id="PF02687"/>
    </source>
</evidence>
<protein>
    <submittedName>
        <fullName evidence="10">FtsX-like permease family protein</fullName>
    </submittedName>
</protein>
<evidence type="ECO:0000256" key="5">
    <source>
        <dbReference type="ARBA" id="ARBA00022989"/>
    </source>
</evidence>
<gene>
    <name evidence="10" type="ORF">F2P47_14000</name>
</gene>
<feature type="transmembrane region" description="Helical" evidence="7">
    <location>
        <begin position="328"/>
        <end position="349"/>
    </location>
</feature>
<dbReference type="AlphaFoldDB" id="A0A6N6VHC5"/>
<evidence type="ECO:0000256" key="7">
    <source>
        <dbReference type="SAM" id="Phobius"/>
    </source>
</evidence>
<comment type="similarity">
    <text evidence="2">Belongs to the ABC-4 integral membrane protein family. LolC/E subfamily.</text>
</comment>
<accession>A0A6N6VHC5</accession>
<name>A0A6N6VHC5_9HYPH</name>
<evidence type="ECO:0000256" key="6">
    <source>
        <dbReference type="ARBA" id="ARBA00023136"/>
    </source>
</evidence>